<sequence length="96" mass="11124">MFEHKIFKMDFAGRELSVEIGKICEMASGSCIVRYSDSMVMVNTTKSAKPRDGIDFFPLSVDYEEKLYSVGKIPGGFFKERRQAFRKSYTYIKIDR</sequence>
<dbReference type="GO" id="GO:0006402">
    <property type="term" value="P:mRNA catabolic process"/>
    <property type="evidence" value="ECO:0007669"/>
    <property type="project" value="InterPro"/>
</dbReference>
<accession>A0A381I801</accession>
<dbReference type="InterPro" id="IPR020568">
    <property type="entry name" value="Ribosomal_Su5_D2-typ_SF"/>
</dbReference>
<keyword evidence="3" id="KW-0808">Transferase</keyword>
<gene>
    <name evidence="3" type="primary">pnp_1</name>
    <name evidence="3" type="ORF">NCTC13307_01646</name>
</gene>
<dbReference type="PANTHER" id="PTHR11252:SF0">
    <property type="entry name" value="POLYRIBONUCLEOTIDE NUCLEOTIDYLTRANSFERASE 1, MITOCHONDRIAL"/>
    <property type="match status" value="1"/>
</dbReference>
<evidence type="ECO:0000259" key="2">
    <source>
        <dbReference type="Pfam" id="PF01138"/>
    </source>
</evidence>
<dbReference type="InterPro" id="IPR001247">
    <property type="entry name" value="ExoRNase_PH_dom1"/>
</dbReference>
<organism evidence="3">
    <name type="scientific">Clostridioides difficile</name>
    <name type="common">Peptoclostridium difficile</name>
    <dbReference type="NCBI Taxonomy" id="1496"/>
    <lineage>
        <taxon>Bacteria</taxon>
        <taxon>Bacillati</taxon>
        <taxon>Bacillota</taxon>
        <taxon>Clostridia</taxon>
        <taxon>Peptostreptococcales</taxon>
        <taxon>Peptostreptococcaceae</taxon>
        <taxon>Clostridioides</taxon>
    </lineage>
</organism>
<dbReference type="Gene3D" id="3.30.230.70">
    <property type="entry name" value="GHMP Kinase, N-terminal domain"/>
    <property type="match status" value="1"/>
</dbReference>
<dbReference type="InterPro" id="IPR027408">
    <property type="entry name" value="PNPase/RNase_PH_dom_sf"/>
</dbReference>
<dbReference type="SUPFAM" id="SSF54211">
    <property type="entry name" value="Ribosomal protein S5 domain 2-like"/>
    <property type="match status" value="1"/>
</dbReference>
<name>A0A381I801_CLODI</name>
<dbReference type="Pfam" id="PF01138">
    <property type="entry name" value="RNase_PH"/>
    <property type="match status" value="1"/>
</dbReference>
<proteinExistence type="predicted"/>
<dbReference type="EC" id="2.7.7.8" evidence="3"/>
<dbReference type="GO" id="GO:0005829">
    <property type="term" value="C:cytosol"/>
    <property type="evidence" value="ECO:0007669"/>
    <property type="project" value="TreeGrafter"/>
</dbReference>
<protein>
    <submittedName>
        <fullName evidence="3">Polynucleotide phosphorylase/polyadenylase</fullName>
        <ecNumber evidence="3">2.7.7.8</ecNumber>
    </submittedName>
</protein>
<dbReference type="GO" id="GO:0000175">
    <property type="term" value="F:3'-5'-RNA exonuclease activity"/>
    <property type="evidence" value="ECO:0007669"/>
    <property type="project" value="TreeGrafter"/>
</dbReference>
<feature type="domain" description="Exoribonuclease phosphorolytic" evidence="2">
    <location>
        <begin position="13"/>
        <end position="80"/>
    </location>
</feature>
<dbReference type="GO" id="GO:0004654">
    <property type="term" value="F:polyribonucleotide nucleotidyltransferase activity"/>
    <property type="evidence" value="ECO:0007669"/>
    <property type="project" value="UniProtKB-EC"/>
</dbReference>
<dbReference type="GO" id="GO:0003723">
    <property type="term" value="F:RNA binding"/>
    <property type="evidence" value="ECO:0007669"/>
    <property type="project" value="UniProtKB-KW"/>
</dbReference>
<dbReference type="AlphaFoldDB" id="A0A381I801"/>
<keyword evidence="3" id="KW-0548">Nucleotidyltransferase</keyword>
<dbReference type="InterPro" id="IPR012162">
    <property type="entry name" value="PNPase"/>
</dbReference>
<dbReference type="EMBL" id="UFWD01000001">
    <property type="protein sequence ID" value="SUY23288.1"/>
    <property type="molecule type" value="Genomic_DNA"/>
</dbReference>
<evidence type="ECO:0000256" key="1">
    <source>
        <dbReference type="ARBA" id="ARBA00022884"/>
    </source>
</evidence>
<reference evidence="3" key="1">
    <citation type="submission" date="2018-06" db="EMBL/GenBank/DDBJ databases">
        <authorList>
            <consortium name="Pathogen Informatics"/>
            <person name="Doyle S."/>
        </authorList>
    </citation>
    <scope>NUCLEOTIDE SEQUENCE</scope>
    <source>
        <strain evidence="3">NCTC13307</strain>
    </source>
</reference>
<evidence type="ECO:0000313" key="3">
    <source>
        <dbReference type="EMBL" id="SUY23288.1"/>
    </source>
</evidence>
<dbReference type="PANTHER" id="PTHR11252">
    <property type="entry name" value="POLYRIBONUCLEOTIDE NUCLEOTIDYLTRANSFERASE"/>
    <property type="match status" value="1"/>
</dbReference>
<keyword evidence="1" id="KW-0694">RNA-binding</keyword>